<feature type="region of interest" description="Disordered" evidence="1">
    <location>
        <begin position="422"/>
        <end position="445"/>
    </location>
</feature>
<proteinExistence type="predicted"/>
<dbReference type="Proteomes" id="UP001151760">
    <property type="component" value="Unassembled WGS sequence"/>
</dbReference>
<accession>A0ABQ5FMM4</accession>
<feature type="domain" description="Reverse transcriptase Ty1/copia-type" evidence="2">
    <location>
        <begin position="73"/>
        <end position="205"/>
    </location>
</feature>
<feature type="region of interest" description="Disordered" evidence="1">
    <location>
        <begin position="1"/>
        <end position="63"/>
    </location>
</feature>
<feature type="compositionally biased region" description="Basic and acidic residues" evidence="1">
    <location>
        <begin position="23"/>
        <end position="45"/>
    </location>
</feature>
<dbReference type="InterPro" id="IPR043502">
    <property type="entry name" value="DNA/RNA_pol_sf"/>
</dbReference>
<evidence type="ECO:0000313" key="4">
    <source>
        <dbReference type="Proteomes" id="UP001151760"/>
    </source>
</evidence>
<gene>
    <name evidence="3" type="ORF">Tco_1016041</name>
</gene>
<feature type="region of interest" description="Disordered" evidence="1">
    <location>
        <begin position="285"/>
        <end position="326"/>
    </location>
</feature>
<feature type="compositionally biased region" description="Basic residues" evidence="1">
    <location>
        <begin position="425"/>
        <end position="436"/>
    </location>
</feature>
<evidence type="ECO:0000313" key="3">
    <source>
        <dbReference type="EMBL" id="GJT64561.1"/>
    </source>
</evidence>
<dbReference type="InterPro" id="IPR013103">
    <property type="entry name" value="RVT_2"/>
</dbReference>
<keyword evidence="4" id="KW-1185">Reference proteome</keyword>
<feature type="compositionally biased region" description="Acidic residues" evidence="1">
    <location>
        <begin position="46"/>
        <end position="56"/>
    </location>
</feature>
<sequence>MWTADPPLSQSLKSSPDAGFKPSGDDEKKVTEEPRKEGGDLSKEDERDDQEKDDDVNNTNTVNDVSTNEVNVCYDDEDVGFEDPNFPDRVYKVEKALYRLHQAPRAWYETLSTYLLDNGFQRGKIDKTLFIRKDKCDILLVQVYVDDIIFGSTKKLLCTKFEKMMHKKFQMSSTGELTFFLGLQLKQKNDGIFISQDKIVDFLNANTIKYALKVNPTIYTSCIEQFWATIKAKTVNGEVQLQSLVDGKKIIVTEASIRSDLQLNDEEDEVVYEKRDDNLERVATTATGLDAEQDRGNINKTQSKATPNEPSSPGTSSGGGPKRQETMGDTIAQTRSENDHQTWEKNDDIDKDAEITLVDETQGRYGDDIMFDVSDITGEEIVSTYAPKYNSVSAASKLMFEITLAQALTTLEKRKETLFIQQKEQKRKGTGHHKSSTKGVSKVDEDKETAELKSMMEVIPNEEEIAVDAIPLAIASCTVLSYGASYRYDGHPSVMTGFLRNKDGIGPLIIAAVLIDVNVAQSKLVLLKNFNEDYSKWLRLLVENTDVKVRVTVVKHNLVLLQKLISQLEIHDEIISQEDVNQKFLRILSPEWNAHTIMWRNKLEIDTLSLDDLYNNMKI</sequence>
<dbReference type="SUPFAM" id="SSF56672">
    <property type="entry name" value="DNA/RNA polymerases"/>
    <property type="match status" value="1"/>
</dbReference>
<name>A0ABQ5FMM4_9ASTR</name>
<evidence type="ECO:0000259" key="2">
    <source>
        <dbReference type="Pfam" id="PF07727"/>
    </source>
</evidence>
<dbReference type="EMBL" id="BQNB010017556">
    <property type="protein sequence ID" value="GJT64561.1"/>
    <property type="molecule type" value="Genomic_DNA"/>
</dbReference>
<organism evidence="3 4">
    <name type="scientific">Tanacetum coccineum</name>
    <dbReference type="NCBI Taxonomy" id="301880"/>
    <lineage>
        <taxon>Eukaryota</taxon>
        <taxon>Viridiplantae</taxon>
        <taxon>Streptophyta</taxon>
        <taxon>Embryophyta</taxon>
        <taxon>Tracheophyta</taxon>
        <taxon>Spermatophyta</taxon>
        <taxon>Magnoliopsida</taxon>
        <taxon>eudicotyledons</taxon>
        <taxon>Gunneridae</taxon>
        <taxon>Pentapetalae</taxon>
        <taxon>asterids</taxon>
        <taxon>campanulids</taxon>
        <taxon>Asterales</taxon>
        <taxon>Asteraceae</taxon>
        <taxon>Asteroideae</taxon>
        <taxon>Anthemideae</taxon>
        <taxon>Anthemidinae</taxon>
        <taxon>Tanacetum</taxon>
    </lineage>
</organism>
<reference evidence="3" key="2">
    <citation type="submission" date="2022-01" db="EMBL/GenBank/DDBJ databases">
        <authorList>
            <person name="Yamashiro T."/>
            <person name="Shiraishi A."/>
            <person name="Satake H."/>
            <person name="Nakayama K."/>
        </authorList>
    </citation>
    <scope>NUCLEOTIDE SEQUENCE</scope>
</reference>
<evidence type="ECO:0000256" key="1">
    <source>
        <dbReference type="SAM" id="MobiDB-lite"/>
    </source>
</evidence>
<protein>
    <submittedName>
        <fullName evidence="3">Ribonuclease H-like domain, reverse transcriptase, RNA-dependent DNA polymerase</fullName>
    </submittedName>
</protein>
<dbReference type="Pfam" id="PF07727">
    <property type="entry name" value="RVT_2"/>
    <property type="match status" value="1"/>
</dbReference>
<reference evidence="3" key="1">
    <citation type="journal article" date="2022" name="Int. J. Mol. Sci.">
        <title>Draft Genome of Tanacetum Coccineum: Genomic Comparison of Closely Related Tanacetum-Family Plants.</title>
        <authorList>
            <person name="Yamashiro T."/>
            <person name="Shiraishi A."/>
            <person name="Nakayama K."/>
            <person name="Satake H."/>
        </authorList>
    </citation>
    <scope>NUCLEOTIDE SEQUENCE</scope>
</reference>
<feature type="compositionally biased region" description="Polar residues" evidence="1">
    <location>
        <begin position="298"/>
        <end position="309"/>
    </location>
</feature>
<comment type="caution">
    <text evidence="3">The sequence shown here is derived from an EMBL/GenBank/DDBJ whole genome shotgun (WGS) entry which is preliminary data.</text>
</comment>